<dbReference type="EMBL" id="JAPFFI010000027">
    <property type="protein sequence ID" value="KAJ6304420.1"/>
    <property type="molecule type" value="Genomic_DNA"/>
</dbReference>
<name>A0ABQ8ZRG5_9ROSI</name>
<reference evidence="2" key="2">
    <citation type="journal article" date="2023" name="Int. J. Mol. Sci.">
        <title>De Novo Assembly and Annotation of 11 Diverse Shrub Willow (Salix) Genomes Reveals Novel Gene Organization in Sex-Linked Regions.</title>
        <authorList>
            <person name="Hyden B."/>
            <person name="Feng K."/>
            <person name="Yates T.B."/>
            <person name="Jawdy S."/>
            <person name="Cereghino C."/>
            <person name="Smart L.B."/>
            <person name="Muchero W."/>
        </authorList>
    </citation>
    <scope>NUCLEOTIDE SEQUENCE</scope>
    <source>
        <tissue evidence="2">Shoot tip</tissue>
    </source>
</reference>
<evidence type="ECO:0008006" key="4">
    <source>
        <dbReference type="Google" id="ProtNLM"/>
    </source>
</evidence>
<feature type="chain" id="PRO_5046538396" description="Secreted protein" evidence="1">
    <location>
        <begin position="18"/>
        <end position="138"/>
    </location>
</feature>
<reference evidence="2" key="1">
    <citation type="submission" date="2022-10" db="EMBL/GenBank/DDBJ databases">
        <authorList>
            <person name="Hyden B.L."/>
            <person name="Feng K."/>
            <person name="Yates T."/>
            <person name="Jawdy S."/>
            <person name="Smart L.B."/>
            <person name="Muchero W."/>
        </authorList>
    </citation>
    <scope>NUCLEOTIDE SEQUENCE</scope>
    <source>
        <tissue evidence="2">Shoot tip</tissue>
    </source>
</reference>
<sequence>MRLVSLLSSLTVLHVESATDCCCSRTGWESYVPEKMIGAAYAWWLALSGSSIAACWGGRSFSRWLTVLGPAGLLLLTIETSAAGEDEVALVREMLPLPCSAGARENEVLEPEKMLPDCLLDITGRCRKKSCYLCTVLS</sequence>
<dbReference type="Proteomes" id="UP001141253">
    <property type="component" value="Chromosome 16"/>
</dbReference>
<gene>
    <name evidence="2" type="ORF">OIU77_018144</name>
</gene>
<accession>A0ABQ8ZRG5</accession>
<keyword evidence="1" id="KW-0732">Signal</keyword>
<protein>
    <recommendedName>
        <fullName evidence="4">Secreted protein</fullName>
    </recommendedName>
</protein>
<evidence type="ECO:0000313" key="2">
    <source>
        <dbReference type="EMBL" id="KAJ6304420.1"/>
    </source>
</evidence>
<comment type="caution">
    <text evidence="2">The sequence shown here is derived from an EMBL/GenBank/DDBJ whole genome shotgun (WGS) entry which is preliminary data.</text>
</comment>
<keyword evidence="3" id="KW-1185">Reference proteome</keyword>
<feature type="signal peptide" evidence="1">
    <location>
        <begin position="1"/>
        <end position="17"/>
    </location>
</feature>
<proteinExistence type="predicted"/>
<evidence type="ECO:0000256" key="1">
    <source>
        <dbReference type="SAM" id="SignalP"/>
    </source>
</evidence>
<evidence type="ECO:0000313" key="3">
    <source>
        <dbReference type="Proteomes" id="UP001141253"/>
    </source>
</evidence>
<organism evidence="2 3">
    <name type="scientific">Salix suchowensis</name>
    <dbReference type="NCBI Taxonomy" id="1278906"/>
    <lineage>
        <taxon>Eukaryota</taxon>
        <taxon>Viridiplantae</taxon>
        <taxon>Streptophyta</taxon>
        <taxon>Embryophyta</taxon>
        <taxon>Tracheophyta</taxon>
        <taxon>Spermatophyta</taxon>
        <taxon>Magnoliopsida</taxon>
        <taxon>eudicotyledons</taxon>
        <taxon>Gunneridae</taxon>
        <taxon>Pentapetalae</taxon>
        <taxon>rosids</taxon>
        <taxon>fabids</taxon>
        <taxon>Malpighiales</taxon>
        <taxon>Salicaceae</taxon>
        <taxon>Saliceae</taxon>
        <taxon>Salix</taxon>
    </lineage>
</organism>